<evidence type="ECO:0000313" key="6">
    <source>
        <dbReference type="EMBL" id="PZQ45726.1"/>
    </source>
</evidence>
<comment type="similarity">
    <text evidence="1">Belongs to the LysR transcriptional regulatory family.</text>
</comment>
<dbReference type="PRINTS" id="PR00039">
    <property type="entry name" value="HTHLYSR"/>
</dbReference>
<dbReference type="EMBL" id="QFPW01000041">
    <property type="protein sequence ID" value="PZQ45726.1"/>
    <property type="molecule type" value="Genomic_DNA"/>
</dbReference>
<keyword evidence="2" id="KW-0805">Transcription regulation</keyword>
<evidence type="ECO:0000256" key="3">
    <source>
        <dbReference type="ARBA" id="ARBA00023125"/>
    </source>
</evidence>
<gene>
    <name evidence="6" type="ORF">DI556_22175</name>
</gene>
<evidence type="ECO:0000259" key="5">
    <source>
        <dbReference type="PROSITE" id="PS50931"/>
    </source>
</evidence>
<dbReference type="GO" id="GO:0003700">
    <property type="term" value="F:DNA-binding transcription factor activity"/>
    <property type="evidence" value="ECO:0007669"/>
    <property type="project" value="InterPro"/>
</dbReference>
<dbReference type="Proteomes" id="UP000249185">
    <property type="component" value="Unassembled WGS sequence"/>
</dbReference>
<evidence type="ECO:0000256" key="4">
    <source>
        <dbReference type="ARBA" id="ARBA00023163"/>
    </source>
</evidence>
<dbReference type="InterPro" id="IPR036388">
    <property type="entry name" value="WH-like_DNA-bd_sf"/>
</dbReference>
<dbReference type="Pfam" id="PF00126">
    <property type="entry name" value="HTH_1"/>
    <property type="match status" value="1"/>
</dbReference>
<sequence length="319" mass="35351">MEDLPPLNPLRAFEAAARHMSMRKAAEELYVTPGAISRQVKALESHLGYILFHRLPNEIILTAEGDAYFKPVSKYLHEIALATKALVGSKVQDAIHIRAYTTFAGKWLIPRLSSFSDLYPGIEIRLSTSVEAVDFERENVDAAIRLGDGGFPGLETVRLVENHLAPLCTPEYARRTGLTSARDLNRARLLHSLARPEDWRAWIETAGLGGVVDWYAGPKYGSSMLASQAALDHQGIMIAQKSLFGADLEAGRLVQPFGPIVDQRHFTYYLVYPRNRLRNHALRRFQAWLEAECAMKEGGEAAVAAVGRGHWSAGPNPLP</sequence>
<dbReference type="Gene3D" id="1.10.10.10">
    <property type="entry name" value="Winged helix-like DNA-binding domain superfamily/Winged helix DNA-binding domain"/>
    <property type="match status" value="1"/>
</dbReference>
<name>A0A2W5MX08_RHOSU</name>
<dbReference type="Gene3D" id="3.40.190.10">
    <property type="entry name" value="Periplasmic binding protein-like II"/>
    <property type="match status" value="2"/>
</dbReference>
<dbReference type="SUPFAM" id="SSF46785">
    <property type="entry name" value="Winged helix' DNA-binding domain"/>
    <property type="match status" value="1"/>
</dbReference>
<protein>
    <submittedName>
        <fullName evidence="6">LysR family transcriptional regulator</fullName>
    </submittedName>
</protein>
<dbReference type="Pfam" id="PF03466">
    <property type="entry name" value="LysR_substrate"/>
    <property type="match status" value="1"/>
</dbReference>
<dbReference type="InterPro" id="IPR058163">
    <property type="entry name" value="LysR-type_TF_proteobact-type"/>
</dbReference>
<evidence type="ECO:0000256" key="2">
    <source>
        <dbReference type="ARBA" id="ARBA00023015"/>
    </source>
</evidence>
<dbReference type="GO" id="GO:0006351">
    <property type="term" value="P:DNA-templated transcription"/>
    <property type="evidence" value="ECO:0007669"/>
    <property type="project" value="TreeGrafter"/>
</dbReference>
<dbReference type="InterPro" id="IPR000847">
    <property type="entry name" value="LysR_HTH_N"/>
</dbReference>
<dbReference type="CDD" id="cd08432">
    <property type="entry name" value="PBP2_GcdR_TrpI_HvrB_AmpR_like"/>
    <property type="match status" value="1"/>
</dbReference>
<accession>A0A2W5MX08</accession>
<feature type="domain" description="HTH lysR-type" evidence="5">
    <location>
        <begin position="5"/>
        <end position="62"/>
    </location>
</feature>
<dbReference type="GO" id="GO:0043565">
    <property type="term" value="F:sequence-specific DNA binding"/>
    <property type="evidence" value="ECO:0007669"/>
    <property type="project" value="TreeGrafter"/>
</dbReference>
<comment type="caution">
    <text evidence="6">The sequence shown here is derived from an EMBL/GenBank/DDBJ whole genome shotgun (WGS) entry which is preliminary data.</text>
</comment>
<dbReference type="InterPro" id="IPR036390">
    <property type="entry name" value="WH_DNA-bd_sf"/>
</dbReference>
<dbReference type="PROSITE" id="PS50931">
    <property type="entry name" value="HTH_LYSR"/>
    <property type="match status" value="1"/>
</dbReference>
<dbReference type="NCBIfam" id="NF008352">
    <property type="entry name" value="PRK11139.1"/>
    <property type="match status" value="1"/>
</dbReference>
<proteinExistence type="inferred from homology"/>
<dbReference type="AlphaFoldDB" id="A0A2W5MX08"/>
<dbReference type="SUPFAM" id="SSF53850">
    <property type="entry name" value="Periplasmic binding protein-like II"/>
    <property type="match status" value="1"/>
</dbReference>
<reference evidence="6 7" key="1">
    <citation type="submission" date="2017-08" db="EMBL/GenBank/DDBJ databases">
        <title>Infants hospitalized years apart are colonized by the same room-sourced microbial strains.</title>
        <authorList>
            <person name="Brooks B."/>
            <person name="Olm M.R."/>
            <person name="Firek B.A."/>
            <person name="Baker R."/>
            <person name="Thomas B.C."/>
            <person name="Morowitz M.J."/>
            <person name="Banfield J.F."/>
        </authorList>
    </citation>
    <scope>NUCLEOTIDE SEQUENCE [LARGE SCALE GENOMIC DNA]</scope>
    <source>
        <strain evidence="6">S2_005_002_R2_34</strain>
    </source>
</reference>
<dbReference type="PANTHER" id="PTHR30537:SF74">
    <property type="entry name" value="HTH-TYPE TRANSCRIPTIONAL REGULATOR TRPI"/>
    <property type="match status" value="1"/>
</dbReference>
<dbReference type="PANTHER" id="PTHR30537">
    <property type="entry name" value="HTH-TYPE TRANSCRIPTIONAL REGULATOR"/>
    <property type="match status" value="1"/>
</dbReference>
<dbReference type="InterPro" id="IPR005119">
    <property type="entry name" value="LysR_subst-bd"/>
</dbReference>
<keyword evidence="4" id="KW-0804">Transcription</keyword>
<evidence type="ECO:0000256" key="1">
    <source>
        <dbReference type="ARBA" id="ARBA00009437"/>
    </source>
</evidence>
<evidence type="ECO:0000313" key="7">
    <source>
        <dbReference type="Proteomes" id="UP000249185"/>
    </source>
</evidence>
<organism evidence="6 7">
    <name type="scientific">Rhodovulum sulfidophilum</name>
    <name type="common">Rhodobacter sulfidophilus</name>
    <dbReference type="NCBI Taxonomy" id="35806"/>
    <lineage>
        <taxon>Bacteria</taxon>
        <taxon>Pseudomonadati</taxon>
        <taxon>Pseudomonadota</taxon>
        <taxon>Alphaproteobacteria</taxon>
        <taxon>Rhodobacterales</taxon>
        <taxon>Paracoccaceae</taxon>
        <taxon>Rhodovulum</taxon>
    </lineage>
</organism>
<keyword evidence="3" id="KW-0238">DNA-binding</keyword>